<dbReference type="AlphaFoldDB" id="A0A1I3FXQ9"/>
<feature type="transmembrane region" description="Helical" evidence="6">
    <location>
        <begin position="313"/>
        <end position="335"/>
    </location>
</feature>
<dbReference type="GO" id="GO:0022857">
    <property type="term" value="F:transmembrane transporter activity"/>
    <property type="evidence" value="ECO:0007669"/>
    <property type="project" value="InterPro"/>
</dbReference>
<feature type="transmembrane region" description="Helical" evidence="6">
    <location>
        <begin position="261"/>
        <end position="281"/>
    </location>
</feature>
<dbReference type="InterPro" id="IPR020846">
    <property type="entry name" value="MFS_dom"/>
</dbReference>
<keyword evidence="5 6" id="KW-0472">Membrane</keyword>
<feature type="transmembrane region" description="Helical" evidence="6">
    <location>
        <begin position="288"/>
        <end position="307"/>
    </location>
</feature>
<dbReference type="InterPro" id="IPR036259">
    <property type="entry name" value="MFS_trans_sf"/>
</dbReference>
<evidence type="ECO:0000313" key="8">
    <source>
        <dbReference type="EMBL" id="SFI15947.1"/>
    </source>
</evidence>
<sequence>MIPNAKTPLLPLLIIGSMYVILGFSVGINAYFIPFVQEAFTVSTAASYLIMTATFSAYILFGLPSGRILKRVGYRRGITVAFAMIAVGFALIGYSATVRQFPLFLAALFIIGMGQTLLTGAINSYVTIIGPAESAASRISAMGIADKLALAGASLVLGSFLDLSAIRLTDAVIPFYAIAVTLFLLGLAVLRSPLPNIHAEGEADETSNGTSNGHDTRGIWAYPHAVLGAVAIFFDVGVEIVALGSINDYAKVLGLPSPEHYVWLTTFGMVGGYLAGIVFIPKLVSQRTALALCCLLGVATVVSITLVPPAISIYLVGGLGLANSLLWPTIFPLALTGLGRFTKTGSAMLVMGIIGGAILPLVYGFAAERVGYQWAYLVCLPSYLFMFYYALWGSRIPPRNAPHAVLAESEGSHG</sequence>
<proteinExistence type="predicted"/>
<evidence type="ECO:0000313" key="9">
    <source>
        <dbReference type="Proteomes" id="UP000198670"/>
    </source>
</evidence>
<dbReference type="PROSITE" id="PS50850">
    <property type="entry name" value="MFS"/>
    <property type="match status" value="1"/>
</dbReference>
<gene>
    <name evidence="8" type="ORF">SAMN05444682_102545</name>
</gene>
<evidence type="ECO:0000259" key="7">
    <source>
        <dbReference type="PROSITE" id="PS50850"/>
    </source>
</evidence>
<organism evidence="8 9">
    <name type="scientific">Parapedobacter indicus</name>
    <dbReference type="NCBI Taxonomy" id="1477437"/>
    <lineage>
        <taxon>Bacteria</taxon>
        <taxon>Pseudomonadati</taxon>
        <taxon>Bacteroidota</taxon>
        <taxon>Sphingobacteriia</taxon>
        <taxon>Sphingobacteriales</taxon>
        <taxon>Sphingobacteriaceae</taxon>
        <taxon>Parapedobacter</taxon>
    </lineage>
</organism>
<dbReference type="OrthoDB" id="9786665at2"/>
<feature type="transmembrane region" description="Helical" evidence="6">
    <location>
        <begin position="372"/>
        <end position="391"/>
    </location>
</feature>
<dbReference type="Pfam" id="PF07690">
    <property type="entry name" value="MFS_1"/>
    <property type="match status" value="1"/>
</dbReference>
<evidence type="ECO:0000256" key="5">
    <source>
        <dbReference type="ARBA" id="ARBA00023136"/>
    </source>
</evidence>
<dbReference type="EMBL" id="FOQO01000002">
    <property type="protein sequence ID" value="SFI15947.1"/>
    <property type="molecule type" value="Genomic_DNA"/>
</dbReference>
<dbReference type="PANTHER" id="PTHR43702:SF12">
    <property type="entry name" value="N-ACETYL GLUCOSAMINE TRANSPORTER NAGP"/>
    <property type="match status" value="1"/>
</dbReference>
<keyword evidence="3 6" id="KW-0812">Transmembrane</keyword>
<dbReference type="InterPro" id="IPR050375">
    <property type="entry name" value="MFS_TsgA-like"/>
</dbReference>
<feature type="transmembrane region" description="Helical" evidence="6">
    <location>
        <begin position="148"/>
        <end position="166"/>
    </location>
</feature>
<evidence type="ECO:0000256" key="1">
    <source>
        <dbReference type="ARBA" id="ARBA00004429"/>
    </source>
</evidence>
<dbReference type="PANTHER" id="PTHR43702">
    <property type="entry name" value="L-FUCOSE-PROTON SYMPORTER"/>
    <property type="match status" value="1"/>
</dbReference>
<feature type="transmembrane region" description="Helical" evidence="6">
    <location>
        <begin position="225"/>
        <end position="246"/>
    </location>
</feature>
<comment type="subcellular location">
    <subcellularLocation>
        <location evidence="1">Cell inner membrane</location>
        <topology evidence="1">Multi-pass membrane protein</topology>
    </subcellularLocation>
</comment>
<dbReference type="STRING" id="1477437.SAMN05444682_102545"/>
<evidence type="ECO:0000256" key="4">
    <source>
        <dbReference type="ARBA" id="ARBA00022989"/>
    </source>
</evidence>
<evidence type="ECO:0000256" key="6">
    <source>
        <dbReference type="SAM" id="Phobius"/>
    </source>
</evidence>
<feature type="transmembrane region" description="Helical" evidence="6">
    <location>
        <begin position="103"/>
        <end position="128"/>
    </location>
</feature>
<dbReference type="InterPro" id="IPR011701">
    <property type="entry name" value="MFS"/>
</dbReference>
<keyword evidence="4 6" id="KW-1133">Transmembrane helix</keyword>
<dbReference type="SUPFAM" id="SSF103473">
    <property type="entry name" value="MFS general substrate transporter"/>
    <property type="match status" value="1"/>
</dbReference>
<feature type="domain" description="Major facilitator superfamily (MFS) profile" evidence="7">
    <location>
        <begin position="11"/>
        <end position="414"/>
    </location>
</feature>
<protein>
    <submittedName>
        <fullName evidence="8">Glucose/galactose transporter</fullName>
    </submittedName>
</protein>
<dbReference type="RefSeq" id="WP_090625681.1">
    <property type="nucleotide sequence ID" value="NZ_FOQO01000002.1"/>
</dbReference>
<feature type="transmembrane region" description="Helical" evidence="6">
    <location>
        <begin position="77"/>
        <end position="97"/>
    </location>
</feature>
<evidence type="ECO:0000256" key="3">
    <source>
        <dbReference type="ARBA" id="ARBA00022692"/>
    </source>
</evidence>
<keyword evidence="2" id="KW-1003">Cell membrane</keyword>
<feature type="transmembrane region" description="Helical" evidence="6">
    <location>
        <begin position="347"/>
        <end position="366"/>
    </location>
</feature>
<reference evidence="8 9" key="1">
    <citation type="submission" date="2016-10" db="EMBL/GenBank/DDBJ databases">
        <authorList>
            <person name="de Groot N.N."/>
        </authorList>
    </citation>
    <scope>NUCLEOTIDE SEQUENCE [LARGE SCALE GENOMIC DNA]</scope>
    <source>
        <strain evidence="8 9">RK1</strain>
    </source>
</reference>
<feature type="transmembrane region" description="Helical" evidence="6">
    <location>
        <begin position="45"/>
        <end position="65"/>
    </location>
</feature>
<dbReference type="Gene3D" id="1.20.1250.20">
    <property type="entry name" value="MFS general substrate transporter like domains"/>
    <property type="match status" value="2"/>
</dbReference>
<dbReference type="GO" id="GO:0005886">
    <property type="term" value="C:plasma membrane"/>
    <property type="evidence" value="ECO:0007669"/>
    <property type="project" value="UniProtKB-SubCell"/>
</dbReference>
<name>A0A1I3FXQ9_9SPHI</name>
<keyword evidence="9" id="KW-1185">Reference proteome</keyword>
<evidence type="ECO:0000256" key="2">
    <source>
        <dbReference type="ARBA" id="ARBA00022475"/>
    </source>
</evidence>
<feature type="transmembrane region" description="Helical" evidence="6">
    <location>
        <begin position="172"/>
        <end position="190"/>
    </location>
</feature>
<accession>A0A1I3FXQ9</accession>
<dbReference type="Proteomes" id="UP000198670">
    <property type="component" value="Unassembled WGS sequence"/>
</dbReference>
<feature type="transmembrane region" description="Helical" evidence="6">
    <location>
        <begin position="12"/>
        <end position="33"/>
    </location>
</feature>